<proteinExistence type="predicted"/>
<accession>A0A2N5W191</accession>
<protein>
    <submittedName>
        <fullName evidence="2">Uncharacterized protein</fullName>
    </submittedName>
</protein>
<organism evidence="2 3">
    <name type="scientific">Puccinia coronata f. sp. avenae</name>
    <dbReference type="NCBI Taxonomy" id="200324"/>
    <lineage>
        <taxon>Eukaryota</taxon>
        <taxon>Fungi</taxon>
        <taxon>Dikarya</taxon>
        <taxon>Basidiomycota</taxon>
        <taxon>Pucciniomycotina</taxon>
        <taxon>Pucciniomycetes</taxon>
        <taxon>Pucciniales</taxon>
        <taxon>Pucciniaceae</taxon>
        <taxon>Puccinia</taxon>
    </lineage>
</organism>
<name>A0A2N5W191_9BASI</name>
<gene>
    <name evidence="2" type="ORF">PCANC_02982</name>
</gene>
<keyword evidence="3" id="KW-1185">Reference proteome</keyword>
<dbReference type="Proteomes" id="UP000235388">
    <property type="component" value="Unassembled WGS sequence"/>
</dbReference>
<evidence type="ECO:0000313" key="3">
    <source>
        <dbReference type="Proteomes" id="UP000235388"/>
    </source>
</evidence>
<sequence>MDDVRPWIVRKVVEGPLEHLKSSMADPSLSVLPLAPFRTCKIQFIRFLSPHQWGSHQPVWAEASDRDVTILVYLSSEIMQKFESDQLADTRTFGQLSYPTFFLGGCRWIWDAPPNKSRDGKQLFAPQLCLKVVSDLPTKSFRIGSVVPSPASRLVSHTDSKNSRNLYLLDFALRNHSEWKLKWNLLVNKLRVTNDPRLLASAVSNQSVVQNSTDSNPSVHVSIPHPGTSRRPGAIKAHKKQSEPFLKPSTTPTHPLQATSCQTNHPSRSHEEIDSLAEPSKKKRRLVVRTSVSKAGLADESTLGDDHDTETSHVASEIGSPDRICYIRVAGENGLCSKTTLSSITKAALANHNIETAHISLQDGSIGHQSKSGLFDGFKDGRRDPEVVNGTLQGQSLRPSFPSGPSSRLENQVDRGGIQMTDMTTTPSINSRQSTTSCTTANVKPMKIGTSVVQLSNSPSGEPTLNCVGSTSVQVGGVEAQQGTAQVPPALTPIPECQAGSFLIYFPSGDFQDTGHSNVAPSHTLSSKPVALKIKGRNLLVDRFDPEESRREHHTYPVAVPGLFEKPVRSACGPTRLPTMLGVSSYLRKSAHRGARWHVGPMK</sequence>
<dbReference type="OrthoDB" id="2499685at2759"/>
<reference evidence="2 3" key="1">
    <citation type="submission" date="2017-11" db="EMBL/GenBank/DDBJ databases">
        <title>De novo assembly and phasing of dikaryotic genomes from two isolates of Puccinia coronata f. sp. avenae, the causal agent of oat crown rust.</title>
        <authorList>
            <person name="Miller M.E."/>
            <person name="Zhang Y."/>
            <person name="Omidvar V."/>
            <person name="Sperschneider J."/>
            <person name="Schwessinger B."/>
            <person name="Raley C."/>
            <person name="Palmer J.M."/>
            <person name="Garnica D."/>
            <person name="Upadhyaya N."/>
            <person name="Rathjen J."/>
            <person name="Taylor J.M."/>
            <person name="Park R.F."/>
            <person name="Dodds P.N."/>
            <person name="Hirsch C.D."/>
            <person name="Kianian S.F."/>
            <person name="Figueroa M."/>
        </authorList>
    </citation>
    <scope>NUCLEOTIDE SEQUENCE [LARGE SCALE GENOMIC DNA]</scope>
    <source>
        <strain evidence="2">12NC29</strain>
    </source>
</reference>
<dbReference type="EMBL" id="PGCJ01000026">
    <property type="protein sequence ID" value="PLW55987.1"/>
    <property type="molecule type" value="Genomic_DNA"/>
</dbReference>
<evidence type="ECO:0000313" key="2">
    <source>
        <dbReference type="EMBL" id="PLW55987.1"/>
    </source>
</evidence>
<comment type="caution">
    <text evidence="2">The sequence shown here is derived from an EMBL/GenBank/DDBJ whole genome shotgun (WGS) entry which is preliminary data.</text>
</comment>
<feature type="compositionally biased region" description="Polar residues" evidence="1">
    <location>
        <begin position="248"/>
        <end position="266"/>
    </location>
</feature>
<dbReference type="AlphaFoldDB" id="A0A2N5W191"/>
<feature type="region of interest" description="Disordered" evidence="1">
    <location>
        <begin position="208"/>
        <end position="289"/>
    </location>
</feature>
<feature type="compositionally biased region" description="Polar residues" evidence="1">
    <location>
        <begin position="390"/>
        <end position="410"/>
    </location>
</feature>
<feature type="region of interest" description="Disordered" evidence="1">
    <location>
        <begin position="389"/>
        <end position="411"/>
    </location>
</feature>
<evidence type="ECO:0000256" key="1">
    <source>
        <dbReference type="SAM" id="MobiDB-lite"/>
    </source>
</evidence>